<dbReference type="Pfam" id="PF09511">
    <property type="entry name" value="RNA_lig_T4_1"/>
    <property type="match status" value="1"/>
</dbReference>
<accession>D9I6G0</accession>
<dbReference type="InterPro" id="IPR049042">
    <property type="entry name" value="T4_Rnl1_C"/>
</dbReference>
<dbReference type="EMBL" id="HM114315">
    <property type="protein sequence ID" value="ADJ19541.1"/>
    <property type="molecule type" value="Genomic_DNA"/>
</dbReference>
<dbReference type="InterPro" id="IPR012648">
    <property type="entry name" value="Rnl1"/>
</dbReference>
<feature type="site" description="Essential for RNA ligase activity" evidence="4">
    <location>
        <position position="188"/>
    </location>
</feature>
<dbReference type="Gene3D" id="1.10.3550.20">
    <property type="match status" value="1"/>
</dbReference>
<dbReference type="GO" id="GO:0005524">
    <property type="term" value="F:ATP binding"/>
    <property type="evidence" value="ECO:0007669"/>
    <property type="project" value="UniProtKB-KW"/>
</dbReference>
<feature type="site" description="Essential for RNA ligase activity" evidence="4">
    <location>
        <position position="97"/>
    </location>
</feature>
<evidence type="ECO:0000259" key="5">
    <source>
        <dbReference type="Pfam" id="PF09511"/>
    </source>
</evidence>
<dbReference type="RefSeq" id="YP_004300807.1">
    <property type="nucleotide sequence ID" value="NC_015250.1"/>
</dbReference>
<feature type="domain" description="T4 RNA ligase 1-like N-terminal" evidence="5">
    <location>
        <begin position="34"/>
        <end position="186"/>
    </location>
</feature>
<evidence type="ECO:0000259" key="6">
    <source>
        <dbReference type="Pfam" id="PF20819"/>
    </source>
</evidence>
<dbReference type="NCBIfam" id="TIGR02308">
    <property type="entry name" value="RNA_lig_T4_1"/>
    <property type="match status" value="1"/>
</dbReference>
<feature type="binding site" evidence="2">
    <location>
        <position position="182"/>
    </location>
    <ligand>
        <name>ATP</name>
        <dbReference type="ChEBI" id="CHEBI:30616"/>
    </ligand>
</feature>
<keyword evidence="7" id="KW-0436">Ligase</keyword>
<gene>
    <name evidence="7" type="primary">rnlA-B</name>
    <name evidence="7" type="ORF">Acj133p226</name>
</gene>
<dbReference type="GO" id="GO:0003972">
    <property type="term" value="F:RNA ligase (ATP) activity"/>
    <property type="evidence" value="ECO:0007669"/>
    <property type="project" value="InterPro"/>
</dbReference>
<feature type="binding site" evidence="2">
    <location>
        <position position="184"/>
    </location>
    <ligand>
        <name>ATP</name>
        <dbReference type="ChEBI" id="CHEBI:30616"/>
    </ligand>
</feature>
<keyword evidence="3" id="KW-0460">Magnesium</keyword>
<comment type="cofactor">
    <cofactor evidence="3">
        <name>Mg(2+)</name>
        <dbReference type="ChEBI" id="CHEBI:18420"/>
    </cofactor>
    <text evidence="3">Binds 2 magnesium ions that perform the catalytic activity via a two-metal mechanism.</text>
</comment>
<evidence type="ECO:0000256" key="1">
    <source>
        <dbReference type="PIRSR" id="PIRSR612648-1"/>
    </source>
</evidence>
<dbReference type="Proteomes" id="UP000000330">
    <property type="component" value="Segment"/>
</dbReference>
<evidence type="ECO:0000313" key="8">
    <source>
        <dbReference type="Proteomes" id="UP000000330"/>
    </source>
</evidence>
<feature type="binding site" evidence="3">
    <location>
        <position position="214"/>
    </location>
    <ligand>
        <name>Mg(2+)</name>
        <dbReference type="ChEBI" id="CHEBI:18420"/>
        <note>catalytic</note>
    </ligand>
</feature>
<dbReference type="InterPro" id="IPR019039">
    <property type="entry name" value="T4-Rnl1-like_N"/>
</dbReference>
<proteinExistence type="predicted"/>
<dbReference type="KEGG" id="vg:10323213"/>
<feature type="domain" description="T4 RNA ligase 1 C-terminal" evidence="6">
    <location>
        <begin position="195"/>
        <end position="315"/>
    </location>
</feature>
<reference evidence="7 8" key="1">
    <citation type="journal article" date="2010" name="Virol. J.">
        <title>Genomes of the T4-related bacteriophages as windows on microbial genome evolution.</title>
        <authorList>
            <person name="Petrov V.M."/>
            <person name="Ratnayaka S."/>
            <person name="Nolan J.M."/>
            <person name="Miller E.S."/>
            <person name="Karam J.D."/>
        </authorList>
    </citation>
    <scope>NUCLEOTIDE SEQUENCE [LARGE SCALE GENOMIC DNA]</scope>
    <source>
        <strain evidence="7">Acj133</strain>
    </source>
</reference>
<feature type="active site" description="N6-AMP-lysine intermediate" evidence="1">
    <location>
        <position position="37"/>
    </location>
</feature>
<feature type="binding site" evidence="2">
    <location>
        <position position="97"/>
    </location>
    <ligand>
        <name>ATP</name>
        <dbReference type="ChEBI" id="CHEBI:30616"/>
    </ligand>
</feature>
<name>D9I6G0_9CAUD</name>
<organism evidence="7 8">
    <name type="scientific">Acinetobacter phage 133</name>
    <dbReference type="NCBI Taxonomy" id="2919552"/>
    <lineage>
        <taxon>Viruses</taxon>
        <taxon>Duplodnaviria</taxon>
        <taxon>Heunggongvirae</taxon>
        <taxon>Uroviricota</taxon>
        <taxon>Caudoviricetes</taxon>
        <taxon>Pantevenvirales</taxon>
        <taxon>Straboviridae</taxon>
        <taxon>Tevenvirinae</taxon>
        <taxon>Centumtrigintavirus</taxon>
        <taxon>Centumtrigintavirus cv133</taxon>
        <taxon>Acinetobacter virus 133</taxon>
    </lineage>
</organism>
<keyword evidence="2" id="KW-0067">ATP-binding</keyword>
<keyword evidence="2" id="KW-0547">Nucleotide-binding</keyword>
<evidence type="ECO:0000313" key="7">
    <source>
        <dbReference type="EMBL" id="ADJ19541.1"/>
    </source>
</evidence>
<protein>
    <submittedName>
        <fullName evidence="7">Split RnlA RNA ligase 1 and tail fiber attachment catalyst</fullName>
    </submittedName>
</protein>
<dbReference type="GeneID" id="10323213"/>
<keyword evidence="3" id="KW-0479">Metal-binding</keyword>
<sequence length="321" mass="37293">MAKFDDYVIEHGLDSLYSNFKDVILPDMNEIEFFMDKADGSLVSTYLDNGRVRMKSKASIHSDQAIWANQYMDDWSHEALRFRVQELAEDGFTCNFEYVAPHNRVVLGYQDTRMILLNVRENESGNYVPYNELKSDPVLRKYLVPGYVIEEGQDPSAFVEGVYQMQNIEGYVFKMQSGLFFKVKTDWYSELHNVKASLNNNKALMMLARLGVLDDVRALFSDEYSLTKINKFEKTFLDFLMDSLKVIRELHKKYHGLSRKDYAIGSQTELTKLNKPYLFGLFMSLFNGMITTEALVESISEVFTKNVDLFIPEEYRDPIKT</sequence>
<evidence type="ECO:0000256" key="4">
    <source>
        <dbReference type="PIRSR" id="PIRSR612648-4"/>
    </source>
</evidence>
<keyword evidence="8" id="KW-1185">Reference proteome</keyword>
<dbReference type="GO" id="GO:0046872">
    <property type="term" value="F:metal ion binding"/>
    <property type="evidence" value="ECO:0007669"/>
    <property type="project" value="UniProtKB-KW"/>
</dbReference>
<dbReference type="Pfam" id="PF20819">
    <property type="entry name" value="T4_Rnl1_C"/>
    <property type="match status" value="1"/>
</dbReference>
<evidence type="ECO:0000256" key="2">
    <source>
        <dbReference type="PIRSR" id="PIRSR612648-2"/>
    </source>
</evidence>
<evidence type="ECO:0000256" key="3">
    <source>
        <dbReference type="PIRSR" id="PIRSR612648-3"/>
    </source>
</evidence>